<gene>
    <name evidence="2" type="ORF">SMAR0320_LOCUS19243</name>
</gene>
<feature type="compositionally biased region" description="Low complexity" evidence="1">
    <location>
        <begin position="25"/>
        <end position="36"/>
    </location>
</feature>
<feature type="compositionally biased region" description="Polar residues" evidence="1">
    <location>
        <begin position="37"/>
        <end position="63"/>
    </location>
</feature>
<dbReference type="EMBL" id="HBGZ01027044">
    <property type="protein sequence ID" value="CAD9623471.1"/>
    <property type="molecule type" value="Transcribed_RNA"/>
</dbReference>
<evidence type="ECO:0000313" key="2">
    <source>
        <dbReference type="EMBL" id="CAD9623471.1"/>
    </source>
</evidence>
<reference evidence="2" key="1">
    <citation type="submission" date="2021-01" db="EMBL/GenBank/DDBJ databases">
        <authorList>
            <person name="Corre E."/>
            <person name="Pelletier E."/>
            <person name="Niang G."/>
            <person name="Scheremetjew M."/>
            <person name="Finn R."/>
            <person name="Kale V."/>
            <person name="Holt S."/>
            <person name="Cochrane G."/>
            <person name="Meng A."/>
            <person name="Brown T."/>
            <person name="Cohen L."/>
        </authorList>
    </citation>
    <scope>NUCLEOTIDE SEQUENCE</scope>
    <source>
        <strain evidence="2">SM1012Den-03</strain>
    </source>
</reference>
<feature type="compositionally biased region" description="Low complexity" evidence="1">
    <location>
        <begin position="122"/>
        <end position="135"/>
    </location>
</feature>
<feature type="region of interest" description="Disordered" evidence="1">
    <location>
        <begin position="1"/>
        <end position="261"/>
    </location>
</feature>
<feature type="compositionally biased region" description="Low complexity" evidence="1">
    <location>
        <begin position="307"/>
        <end position="320"/>
    </location>
</feature>
<feature type="compositionally biased region" description="Polar residues" evidence="1">
    <location>
        <begin position="1"/>
        <end position="18"/>
    </location>
</feature>
<organism evidence="2">
    <name type="scientific">Skeletonema marinoi</name>
    <dbReference type="NCBI Taxonomy" id="267567"/>
    <lineage>
        <taxon>Eukaryota</taxon>
        <taxon>Sar</taxon>
        <taxon>Stramenopiles</taxon>
        <taxon>Ochrophyta</taxon>
        <taxon>Bacillariophyta</taxon>
        <taxon>Coscinodiscophyceae</taxon>
        <taxon>Thalassiosirophycidae</taxon>
        <taxon>Thalassiosirales</taxon>
        <taxon>Skeletonemataceae</taxon>
        <taxon>Skeletonema</taxon>
        <taxon>Skeletonema marinoi-dohrnii complex</taxon>
    </lineage>
</organism>
<name>A0A7S2M2N8_9STRA</name>
<sequence length="372" mass="40594">MQYSYKQRSPPSRQQHVSSVDMDGFPSASFASSTPSNHNYNNDTNDAFSITRNNNSVRNNEPTSAIMVGDWGAGSRVSSSSVPTSQNHDRIAAALAVATNRQPAPPPARDQQIFRRPGVGTSFSRSFDSSNSGRGRSSEQIIRPESKSSPPRSNAAVNTTGSTYQPFDARQYNTPPRKSVAQPSPPASRGSLPHSRVPQLPTTNSRISQTSKSKFQPSTTASSQTPSPSKSMTNNSNTTSSSSHQQSSSTTTPSTTLLRNRSGMVNKLKAGIEKKLNSIQQQNSNQSPLEIAKLKLKQTMGVQFNVPPSQQQPQQQQQQQRKCPNHVRQRSVTNAESLRIDIECATFGNYPDLQVPNVVKYFALIVSHPNIP</sequence>
<feature type="compositionally biased region" description="Low complexity" evidence="1">
    <location>
        <begin position="217"/>
        <end position="256"/>
    </location>
</feature>
<feature type="compositionally biased region" description="Low complexity" evidence="1">
    <location>
        <begin position="75"/>
        <end position="85"/>
    </location>
</feature>
<feature type="compositionally biased region" description="Polar residues" evidence="1">
    <location>
        <begin position="147"/>
        <end position="176"/>
    </location>
</feature>
<evidence type="ECO:0000256" key="1">
    <source>
        <dbReference type="SAM" id="MobiDB-lite"/>
    </source>
</evidence>
<feature type="compositionally biased region" description="Polar residues" evidence="1">
    <location>
        <begin position="200"/>
        <end position="216"/>
    </location>
</feature>
<proteinExistence type="predicted"/>
<accession>A0A7S2M2N8</accession>
<protein>
    <submittedName>
        <fullName evidence="2">Uncharacterized protein</fullName>
    </submittedName>
</protein>
<feature type="region of interest" description="Disordered" evidence="1">
    <location>
        <begin position="305"/>
        <end position="327"/>
    </location>
</feature>
<dbReference type="AlphaFoldDB" id="A0A7S2M2N8"/>